<dbReference type="Gene3D" id="2.60.40.1120">
    <property type="entry name" value="Carboxypeptidase-like, regulatory domain"/>
    <property type="match status" value="1"/>
</dbReference>
<dbReference type="InterPro" id="IPR037066">
    <property type="entry name" value="Plug_dom_sf"/>
</dbReference>
<evidence type="ECO:0000259" key="4">
    <source>
        <dbReference type="Pfam" id="PF14905"/>
    </source>
</evidence>
<evidence type="ECO:0000256" key="3">
    <source>
        <dbReference type="ARBA" id="ARBA00023237"/>
    </source>
</evidence>
<dbReference type="PANTHER" id="PTHR40980">
    <property type="entry name" value="PLUG DOMAIN-CONTAINING PROTEIN"/>
    <property type="match status" value="1"/>
</dbReference>
<dbReference type="Pfam" id="PF14905">
    <property type="entry name" value="OMP_b-brl_3"/>
    <property type="match status" value="1"/>
</dbReference>
<name>A0A8J2VFH9_9FLAO</name>
<dbReference type="AlphaFoldDB" id="A0A8J2VFH9"/>
<comment type="caution">
    <text evidence="5">The sequence shown here is derived from an EMBL/GenBank/DDBJ whole genome shotgun (WGS) entry which is preliminary data.</text>
</comment>
<gene>
    <name evidence="5" type="ORF">GCM10011312_25460</name>
</gene>
<keyword evidence="2" id="KW-0472">Membrane</keyword>
<comment type="subcellular location">
    <subcellularLocation>
        <location evidence="1">Cell outer membrane</location>
    </subcellularLocation>
</comment>
<dbReference type="Pfam" id="PF13715">
    <property type="entry name" value="CarbopepD_reg_2"/>
    <property type="match status" value="1"/>
</dbReference>
<dbReference type="SUPFAM" id="SSF56935">
    <property type="entry name" value="Porins"/>
    <property type="match status" value="1"/>
</dbReference>
<dbReference type="EMBL" id="BMGK01000013">
    <property type="protein sequence ID" value="GGE00943.1"/>
    <property type="molecule type" value="Genomic_DNA"/>
</dbReference>
<dbReference type="GO" id="GO:0009279">
    <property type="term" value="C:cell outer membrane"/>
    <property type="evidence" value="ECO:0007669"/>
    <property type="project" value="UniProtKB-SubCell"/>
</dbReference>
<reference evidence="5" key="1">
    <citation type="journal article" date="2014" name="Int. J. Syst. Evol. Microbiol.">
        <title>Complete genome sequence of Corynebacterium casei LMG S-19264T (=DSM 44701T), isolated from a smear-ripened cheese.</title>
        <authorList>
            <consortium name="US DOE Joint Genome Institute (JGI-PGF)"/>
            <person name="Walter F."/>
            <person name="Albersmeier A."/>
            <person name="Kalinowski J."/>
            <person name="Ruckert C."/>
        </authorList>
    </citation>
    <scope>NUCLEOTIDE SEQUENCE</scope>
    <source>
        <strain evidence="5">CGMCC 1.12924</strain>
    </source>
</reference>
<protein>
    <submittedName>
        <fullName evidence="5">TonB-dependent receptor</fullName>
    </submittedName>
</protein>
<dbReference type="Gene3D" id="2.40.170.20">
    <property type="entry name" value="TonB-dependent receptor, beta-barrel domain"/>
    <property type="match status" value="1"/>
</dbReference>
<proteinExistence type="predicted"/>
<keyword evidence="6" id="KW-1185">Reference proteome</keyword>
<organism evidence="5 6">
    <name type="scientific">Planktosalinus lacus</name>
    <dbReference type="NCBI Taxonomy" id="1526573"/>
    <lineage>
        <taxon>Bacteria</taxon>
        <taxon>Pseudomonadati</taxon>
        <taxon>Bacteroidota</taxon>
        <taxon>Flavobacteriia</taxon>
        <taxon>Flavobacteriales</taxon>
        <taxon>Flavobacteriaceae</taxon>
        <taxon>Planktosalinus</taxon>
    </lineage>
</organism>
<accession>A0A8J2VFH9</accession>
<dbReference type="InterPro" id="IPR008969">
    <property type="entry name" value="CarboxyPept-like_regulatory"/>
</dbReference>
<dbReference type="PANTHER" id="PTHR40980:SF4">
    <property type="entry name" value="TONB-DEPENDENT RECEPTOR-LIKE BETA-BARREL DOMAIN-CONTAINING PROTEIN"/>
    <property type="match status" value="1"/>
</dbReference>
<evidence type="ECO:0000256" key="2">
    <source>
        <dbReference type="ARBA" id="ARBA00023136"/>
    </source>
</evidence>
<dbReference type="InterPro" id="IPR041700">
    <property type="entry name" value="OMP_b-brl_3"/>
</dbReference>
<sequence>MILASIGIGARPTLNDHQSSANRTTISTENIGKIQGTVIDQNLNQPLPYVTIVVENMAGEILTGGITDDLGTFNINSLKLGNYTVKIQYIGYKPYVNEIEVTKENPSINLGTIALEEDIASLDEVVVVAERSTIVQKIDRKVINVGKDLTTTGASASEIMNNIPSVNIDQDGNISLRGNPNVRILVDGKPTNIDAAQLLKQIPSTSIKQIELITNPSAKYNPEGMSGIINIILHKNMNDGFNGDITLGLTKYNNAQFNTSVNLNYRTGKFNFYTNYGARVGKQANLGKINRFDNPSTTDYNERSTENIDMLNSYKSHLMKFGFDYFINDFNTLSVYTNQNIYNDKFQALLRIDYPGQDRESLSQNVFVKNENDNASYNLAYKHKFKNEGHEIQLEGDYNTFENDEVANAIYPDFSDLSYTDLVFNERENITLNIDYTNPISENAKLELGLEARIQNTKNNFDTNSLSFTDARFFYDREIFSGYATFGQNFEKWSYQIGARIENYTVDAGFTESNEDEVPFEDEILSVYPSGFISYNINEKNTLQMSLSRRVDRPGINQINPIREFSTPQISQIGNQELVPQFTNSVELNYTKQLEKGSITGGVFYRMIQDEINQNISIDPEDPTRIILSYTNFEDNNAYGVEVSASYKPTKWWSFNASFDLFQQTMKGVVANEQTEVDNTSYTFRVNNSFKATKDLTFQAFGFYRGPYNGLQFNSKEFYFVNAGVRYNVMQGQATISFNYNDLLNTRKFQFDTDKPMPASGQFNPESQGWNVGLSYRFGGAKNRTMARKQRDNNEAQGGGLF</sequence>
<evidence type="ECO:0000313" key="5">
    <source>
        <dbReference type="EMBL" id="GGE00943.1"/>
    </source>
</evidence>
<dbReference type="SUPFAM" id="SSF49464">
    <property type="entry name" value="Carboxypeptidase regulatory domain-like"/>
    <property type="match status" value="1"/>
</dbReference>
<keyword evidence="5" id="KW-0675">Receptor</keyword>
<evidence type="ECO:0000313" key="6">
    <source>
        <dbReference type="Proteomes" id="UP000652231"/>
    </source>
</evidence>
<dbReference type="Gene3D" id="2.170.130.10">
    <property type="entry name" value="TonB-dependent receptor, plug domain"/>
    <property type="match status" value="1"/>
</dbReference>
<reference evidence="5" key="2">
    <citation type="submission" date="2020-09" db="EMBL/GenBank/DDBJ databases">
        <authorList>
            <person name="Sun Q."/>
            <person name="Zhou Y."/>
        </authorList>
    </citation>
    <scope>NUCLEOTIDE SEQUENCE</scope>
    <source>
        <strain evidence="5">CGMCC 1.12924</strain>
    </source>
</reference>
<dbReference type="Proteomes" id="UP000652231">
    <property type="component" value="Unassembled WGS sequence"/>
</dbReference>
<keyword evidence="3" id="KW-0998">Cell outer membrane</keyword>
<feature type="domain" description="Outer membrane protein beta-barrel" evidence="4">
    <location>
        <begin position="383"/>
        <end position="776"/>
    </location>
</feature>
<dbReference type="InterPro" id="IPR036942">
    <property type="entry name" value="Beta-barrel_TonB_sf"/>
</dbReference>
<evidence type="ECO:0000256" key="1">
    <source>
        <dbReference type="ARBA" id="ARBA00004442"/>
    </source>
</evidence>